<dbReference type="Proteomes" id="UP000239089">
    <property type="component" value="Unassembled WGS sequence"/>
</dbReference>
<evidence type="ECO:0000313" key="2">
    <source>
        <dbReference type="EMBL" id="PPQ32167.1"/>
    </source>
</evidence>
<dbReference type="RefSeq" id="WP_104507165.1">
    <property type="nucleotide sequence ID" value="NZ_JACIGC010000003.1"/>
</dbReference>
<gene>
    <name evidence="2" type="ORF">CCR94_07050</name>
</gene>
<proteinExistence type="predicted"/>
<protein>
    <submittedName>
        <fullName evidence="2">Uncharacterized protein</fullName>
    </submittedName>
</protein>
<reference evidence="2 3" key="1">
    <citation type="journal article" date="2018" name="Arch. Microbiol.">
        <title>New insights into the metabolic potential of the phototrophic purple bacterium Rhodopila globiformis DSM 161(T) from its draft genome sequence and evidence for a vanadium-dependent nitrogenase.</title>
        <authorList>
            <person name="Imhoff J.F."/>
            <person name="Rahn T."/>
            <person name="Kunzel S."/>
            <person name="Neulinger S.C."/>
        </authorList>
    </citation>
    <scope>NUCLEOTIDE SEQUENCE [LARGE SCALE GENOMIC DNA]</scope>
    <source>
        <strain evidence="2 3">DSM 16996</strain>
    </source>
</reference>
<accession>A0A2S6NC36</accession>
<evidence type="ECO:0000256" key="1">
    <source>
        <dbReference type="SAM" id="MobiDB-lite"/>
    </source>
</evidence>
<feature type="region of interest" description="Disordered" evidence="1">
    <location>
        <begin position="1"/>
        <end position="22"/>
    </location>
</feature>
<name>A0A2S6NC36_9HYPH</name>
<comment type="caution">
    <text evidence="2">The sequence shown here is derived from an EMBL/GenBank/DDBJ whole genome shotgun (WGS) entry which is preliminary data.</text>
</comment>
<dbReference type="EMBL" id="NHSJ01000043">
    <property type="protein sequence ID" value="PPQ32167.1"/>
    <property type="molecule type" value="Genomic_DNA"/>
</dbReference>
<feature type="compositionally biased region" description="Low complexity" evidence="1">
    <location>
        <begin position="1"/>
        <end position="10"/>
    </location>
</feature>
<dbReference type="OrthoDB" id="6159094at2"/>
<keyword evidence="3" id="KW-1185">Reference proteome</keyword>
<dbReference type="AlphaFoldDB" id="A0A2S6NC36"/>
<organism evidence="2 3">
    <name type="scientific">Rhodoblastus sphagnicola</name>
    <dbReference type="NCBI Taxonomy" id="333368"/>
    <lineage>
        <taxon>Bacteria</taxon>
        <taxon>Pseudomonadati</taxon>
        <taxon>Pseudomonadota</taxon>
        <taxon>Alphaproteobacteria</taxon>
        <taxon>Hyphomicrobiales</taxon>
        <taxon>Rhodoblastaceae</taxon>
        <taxon>Rhodoblastus</taxon>
    </lineage>
</organism>
<sequence length="191" mass="20806">MAFATPALAGGPPPADEDWPCPQRRAGAISRAAIWAGPAAESRWDDDREAAALARKLASRRTPLDEADALIEAFAKQAGADKDKRLTLVFEGTLDLINGERDKVMSAIARYARGQKALAAKVREDAEKAADAQEGQGDITAPDALEQAHPDLKWDKRIFDDRAQTLTYVCESPVLLEKRAFALARVLQEKL</sequence>
<evidence type="ECO:0000313" key="3">
    <source>
        <dbReference type="Proteomes" id="UP000239089"/>
    </source>
</evidence>